<proteinExistence type="predicted"/>
<reference evidence="2 3" key="1">
    <citation type="submission" date="2018-08" db="EMBL/GenBank/DDBJ databases">
        <title>A genome reference for cultivated species of the human gut microbiota.</title>
        <authorList>
            <person name="Zou Y."/>
            <person name="Xue W."/>
            <person name="Luo G."/>
        </authorList>
    </citation>
    <scope>NUCLEOTIDE SEQUENCE [LARGE SCALE GENOMIC DNA]</scope>
    <source>
        <strain evidence="2 3">AF19-10AC</strain>
    </source>
</reference>
<evidence type="ECO:0000256" key="1">
    <source>
        <dbReference type="SAM" id="Phobius"/>
    </source>
</evidence>
<dbReference type="EMBL" id="QRWT01000006">
    <property type="protein sequence ID" value="RGT53564.1"/>
    <property type="molecule type" value="Genomic_DNA"/>
</dbReference>
<keyword evidence="1" id="KW-0812">Transmembrane</keyword>
<accession>A0A412PAB3</accession>
<dbReference type="Proteomes" id="UP000284772">
    <property type="component" value="Unassembled WGS sequence"/>
</dbReference>
<organism evidence="2 3">
    <name type="scientific">Bacteroides intestinalis</name>
    <dbReference type="NCBI Taxonomy" id="329854"/>
    <lineage>
        <taxon>Bacteria</taxon>
        <taxon>Pseudomonadati</taxon>
        <taxon>Bacteroidota</taxon>
        <taxon>Bacteroidia</taxon>
        <taxon>Bacteroidales</taxon>
        <taxon>Bacteroidaceae</taxon>
        <taxon>Bacteroides</taxon>
    </lineage>
</organism>
<comment type="caution">
    <text evidence="2">The sequence shown here is derived from an EMBL/GenBank/DDBJ whole genome shotgun (WGS) entry which is preliminary data.</text>
</comment>
<feature type="transmembrane region" description="Helical" evidence="1">
    <location>
        <begin position="32"/>
        <end position="52"/>
    </location>
</feature>
<protein>
    <submittedName>
        <fullName evidence="2">Uncharacterized protein</fullName>
    </submittedName>
</protein>
<evidence type="ECO:0000313" key="3">
    <source>
        <dbReference type="Proteomes" id="UP000284772"/>
    </source>
</evidence>
<gene>
    <name evidence="2" type="ORF">DWX27_08745</name>
</gene>
<keyword evidence="1" id="KW-1133">Transmembrane helix</keyword>
<dbReference type="AlphaFoldDB" id="A0A412PAB3"/>
<keyword evidence="1" id="KW-0472">Membrane</keyword>
<sequence length="59" mass="6606">MKKLILCTVFFVILEGVTIAALATFNALEKRTIIIVTALIVILFSITSRKIMREQAPKN</sequence>
<evidence type="ECO:0000313" key="2">
    <source>
        <dbReference type="EMBL" id="RGT53564.1"/>
    </source>
</evidence>
<name>A0A412PAB3_9BACE</name>